<keyword evidence="7" id="KW-1133">Transmembrane helix</keyword>
<evidence type="ECO:0000259" key="9">
    <source>
        <dbReference type="PROSITE" id="PS50109"/>
    </source>
</evidence>
<dbReference type="InterPro" id="IPR019734">
    <property type="entry name" value="TPR_rpt"/>
</dbReference>
<accession>A0A7W6EU63</accession>
<dbReference type="InterPro" id="IPR011990">
    <property type="entry name" value="TPR-like_helical_dom_sf"/>
</dbReference>
<evidence type="ECO:0000256" key="8">
    <source>
        <dbReference type="SAM" id="SignalP"/>
    </source>
</evidence>
<evidence type="ECO:0000313" key="10">
    <source>
        <dbReference type="EMBL" id="MBB3842267.1"/>
    </source>
</evidence>
<dbReference type="CDD" id="cd16917">
    <property type="entry name" value="HATPase_UhpB-NarQ-NarX-like"/>
    <property type="match status" value="1"/>
</dbReference>
<evidence type="ECO:0000256" key="3">
    <source>
        <dbReference type="ARBA" id="ARBA00022679"/>
    </source>
</evidence>
<feature type="repeat" description="TPR" evidence="6">
    <location>
        <begin position="203"/>
        <end position="236"/>
    </location>
</feature>
<keyword evidence="8" id="KW-0732">Signal</keyword>
<evidence type="ECO:0000256" key="5">
    <source>
        <dbReference type="ARBA" id="ARBA00023012"/>
    </source>
</evidence>
<evidence type="ECO:0000256" key="2">
    <source>
        <dbReference type="ARBA" id="ARBA00012438"/>
    </source>
</evidence>
<dbReference type="SUPFAM" id="SSF48452">
    <property type="entry name" value="TPR-like"/>
    <property type="match status" value="3"/>
</dbReference>
<dbReference type="InterPro" id="IPR036890">
    <property type="entry name" value="HATPase_C_sf"/>
</dbReference>
<dbReference type="InterPro" id="IPR003594">
    <property type="entry name" value="HATPase_dom"/>
</dbReference>
<dbReference type="EMBL" id="JACIBY010000031">
    <property type="protein sequence ID" value="MBB3842267.1"/>
    <property type="molecule type" value="Genomic_DNA"/>
</dbReference>
<keyword evidence="7" id="KW-0472">Membrane</keyword>
<dbReference type="Pfam" id="PF13424">
    <property type="entry name" value="TPR_12"/>
    <property type="match status" value="2"/>
</dbReference>
<evidence type="ECO:0000256" key="7">
    <source>
        <dbReference type="SAM" id="Phobius"/>
    </source>
</evidence>
<dbReference type="EC" id="2.7.13.3" evidence="2"/>
<dbReference type="PROSITE" id="PS50005">
    <property type="entry name" value="TPR"/>
    <property type="match status" value="3"/>
</dbReference>
<comment type="caution">
    <text evidence="10">The sequence shown here is derived from an EMBL/GenBank/DDBJ whole genome shotgun (WGS) entry which is preliminary data.</text>
</comment>
<dbReference type="InterPro" id="IPR050482">
    <property type="entry name" value="Sensor_HK_TwoCompSys"/>
</dbReference>
<dbReference type="Gene3D" id="1.20.5.1930">
    <property type="match status" value="1"/>
</dbReference>
<evidence type="ECO:0000256" key="6">
    <source>
        <dbReference type="PROSITE-ProRule" id="PRU00339"/>
    </source>
</evidence>
<evidence type="ECO:0000256" key="1">
    <source>
        <dbReference type="ARBA" id="ARBA00000085"/>
    </source>
</evidence>
<name>A0A7W6EU63_9BACT</name>
<dbReference type="Gene3D" id="3.30.565.10">
    <property type="entry name" value="Histidine kinase-like ATPase, C-terminal domain"/>
    <property type="match status" value="1"/>
</dbReference>
<dbReference type="Pfam" id="PF02518">
    <property type="entry name" value="HATPase_c"/>
    <property type="match status" value="1"/>
</dbReference>
<feature type="domain" description="Histidine kinase" evidence="9">
    <location>
        <begin position="649"/>
        <end position="798"/>
    </location>
</feature>
<keyword evidence="7" id="KW-0812">Transmembrane</keyword>
<dbReference type="SUPFAM" id="SSF55874">
    <property type="entry name" value="ATPase domain of HSP90 chaperone/DNA topoisomerase II/histidine kinase"/>
    <property type="match status" value="1"/>
</dbReference>
<organism evidence="10 11">
    <name type="scientific">Runella defluvii</name>
    <dbReference type="NCBI Taxonomy" id="370973"/>
    <lineage>
        <taxon>Bacteria</taxon>
        <taxon>Pseudomonadati</taxon>
        <taxon>Bacteroidota</taxon>
        <taxon>Cytophagia</taxon>
        <taxon>Cytophagales</taxon>
        <taxon>Spirosomataceae</taxon>
        <taxon>Runella</taxon>
    </lineage>
</organism>
<keyword evidence="5" id="KW-0902">Two-component regulatory system</keyword>
<dbReference type="PANTHER" id="PTHR24421:SF10">
    <property type="entry name" value="NITRATE_NITRITE SENSOR PROTEIN NARQ"/>
    <property type="match status" value="1"/>
</dbReference>
<keyword evidence="6" id="KW-0802">TPR repeat</keyword>
<dbReference type="InterPro" id="IPR005467">
    <property type="entry name" value="His_kinase_dom"/>
</dbReference>
<dbReference type="AlphaFoldDB" id="A0A7W6EU63"/>
<comment type="catalytic activity">
    <reaction evidence="1">
        <text>ATP + protein L-histidine = ADP + protein N-phospho-L-histidine.</text>
        <dbReference type="EC" id="2.7.13.3"/>
    </reaction>
</comment>
<feature type="chain" id="PRO_5030692733" description="histidine kinase" evidence="8">
    <location>
        <begin position="20"/>
        <end position="798"/>
    </location>
</feature>
<proteinExistence type="predicted"/>
<dbReference type="SMART" id="SM00387">
    <property type="entry name" value="HATPase_c"/>
    <property type="match status" value="1"/>
</dbReference>
<evidence type="ECO:0000313" key="11">
    <source>
        <dbReference type="Proteomes" id="UP000541352"/>
    </source>
</evidence>
<dbReference type="Gene3D" id="1.25.40.10">
    <property type="entry name" value="Tetratricopeptide repeat domain"/>
    <property type="match status" value="3"/>
</dbReference>
<evidence type="ECO:0000256" key="4">
    <source>
        <dbReference type="ARBA" id="ARBA00022777"/>
    </source>
</evidence>
<protein>
    <recommendedName>
        <fullName evidence="2">histidine kinase</fullName>
        <ecNumber evidence="2">2.7.13.3</ecNumber>
    </recommendedName>
</protein>
<keyword evidence="4 10" id="KW-0418">Kinase</keyword>
<feature type="signal peptide" evidence="8">
    <location>
        <begin position="1"/>
        <end position="19"/>
    </location>
</feature>
<feature type="repeat" description="TPR" evidence="6">
    <location>
        <begin position="416"/>
        <end position="449"/>
    </location>
</feature>
<dbReference type="SMART" id="SM00028">
    <property type="entry name" value="TPR"/>
    <property type="match status" value="8"/>
</dbReference>
<gene>
    <name evidence="10" type="ORF">FHS57_006298</name>
</gene>
<dbReference type="PANTHER" id="PTHR24421">
    <property type="entry name" value="NITRATE/NITRITE SENSOR PROTEIN NARX-RELATED"/>
    <property type="match status" value="1"/>
</dbReference>
<dbReference type="Pfam" id="PF13181">
    <property type="entry name" value="TPR_8"/>
    <property type="match status" value="2"/>
</dbReference>
<feature type="repeat" description="TPR" evidence="6">
    <location>
        <begin position="283"/>
        <end position="316"/>
    </location>
</feature>
<dbReference type="GO" id="GO:0004673">
    <property type="term" value="F:protein histidine kinase activity"/>
    <property type="evidence" value="ECO:0007669"/>
    <property type="project" value="UniProtKB-EC"/>
</dbReference>
<dbReference type="RefSeq" id="WP_183980517.1">
    <property type="nucleotide sequence ID" value="NZ_JACIBY010000031.1"/>
</dbReference>
<feature type="transmembrane region" description="Helical" evidence="7">
    <location>
        <begin position="567"/>
        <end position="589"/>
    </location>
</feature>
<dbReference type="PROSITE" id="PS50109">
    <property type="entry name" value="HIS_KIN"/>
    <property type="match status" value="1"/>
</dbReference>
<sequence length="798" mass="92236">MRKLFLYVLLMCSPYLLQAQNKKKLDSLLRLNNVYLKKDTVKTKLLLDIHSTYVLFDSRTGLKYADEALELAQTIHHPFFTATAQLQKGQSLQDNGKPEEALQLYALSRQYFESKNKNHFNLGSIYVSMGSAYSIQQKPNLALQYLQKGLNFFLEQKYKRGAANAYLALSTSYQQMNDWAKAEEALKKSEALYRELKDNLSITLVLIKRGRSQFDTGNYQRALDSFLKALQLLDESIYSNRLYEIYSLLGDIFNRIGDLDKVLLYKQKAVLVAESLGREPLIAESYLNLGVAYYVLNNFDQSLFYYLKALSVAKKIDDKPKLFIIYSKLGPAYLRQKDFEKSWMYLQEAHKLSRELQNSRHIAASLHDIGNYYYTVPDSILLKRSIEPSQRYQKSLEYNIQSLQLYEKAGDRRNISARWASLSILYRDMGDFKQAYNAYKKFIAIKDSILNENIKNEVIRKEAQYDFDKKEAQLKYEQQLIAKELEKEKLLTIQQQQAIQITNQTLILSEKDRDLQRLAYLQEKAKKQEREQELKLAWQDKKLQSSQLLVLTRERALQLQTLAQKNALIGFLIASMLGLVLAVLSFYLWQRQKRLNQEKVNSMNFTKQLLQNTEEERQRIASDLHDSISHELLTLKNILQGDIATVSGKIDNIINDVRSISRNLHPVLFDQIGLVLNIKTLVERFENQNDFMVMTDIDYESALTSPDELQLYRIIQEALSNVLKYANAHAAKITLQATEKQVFLEIRDNGKGFDVEKTLNSGKAFGLHNIIERARVIGGTTQFQSTSKGTVISIVIPL</sequence>
<dbReference type="GO" id="GO:0000160">
    <property type="term" value="P:phosphorelay signal transduction system"/>
    <property type="evidence" value="ECO:0007669"/>
    <property type="project" value="UniProtKB-KW"/>
</dbReference>
<keyword evidence="11" id="KW-1185">Reference proteome</keyword>
<dbReference type="Proteomes" id="UP000541352">
    <property type="component" value="Unassembled WGS sequence"/>
</dbReference>
<reference evidence="10 11" key="1">
    <citation type="submission" date="2020-08" db="EMBL/GenBank/DDBJ databases">
        <title>Genomic Encyclopedia of Type Strains, Phase IV (KMG-IV): sequencing the most valuable type-strain genomes for metagenomic binning, comparative biology and taxonomic classification.</title>
        <authorList>
            <person name="Goeker M."/>
        </authorList>
    </citation>
    <scope>NUCLEOTIDE SEQUENCE [LARGE SCALE GENOMIC DNA]</scope>
    <source>
        <strain evidence="10 11">DSM 17976</strain>
    </source>
</reference>
<keyword evidence="3" id="KW-0808">Transferase</keyword>